<evidence type="ECO:0000313" key="2">
    <source>
        <dbReference type="Proteomes" id="UP000003303"/>
    </source>
</evidence>
<keyword evidence="2" id="KW-1185">Reference proteome</keyword>
<name>C2M9D7_9PORP</name>
<dbReference type="Proteomes" id="UP000003303">
    <property type="component" value="Unassembled WGS sequence"/>
</dbReference>
<sequence>MATPLQRWWTSLGHGVHSPTAFRLITLILDQRGVAYYPEHRVALHDLDHMLDHRQKQLALQLLHQWPLTQLVTQYDETLAYDRALILWQDAPLAEMPWDTGSILWHVGRKVPHSFSQRESGMMVDYGAGQLLFLDHKLPCQNFWTRIRH</sequence>
<dbReference type="OrthoDB" id="5464618at2"/>
<dbReference type="RefSeq" id="WP_007364520.1">
    <property type="nucleotide sequence ID" value="NZ_ACLR01000019.1"/>
</dbReference>
<dbReference type="STRING" id="596327.PORUE0001_1532"/>
<evidence type="ECO:0000313" key="1">
    <source>
        <dbReference type="EMBL" id="EEK17663.1"/>
    </source>
</evidence>
<reference evidence="1 2" key="1">
    <citation type="submission" date="2009-04" db="EMBL/GenBank/DDBJ databases">
        <authorList>
            <person name="Sebastian Y."/>
            <person name="Madupu R."/>
            <person name="Durkin A.S."/>
            <person name="Torralba M."/>
            <person name="Methe B."/>
            <person name="Sutton G.G."/>
            <person name="Strausberg R.L."/>
            <person name="Nelson K.E."/>
        </authorList>
    </citation>
    <scope>NUCLEOTIDE SEQUENCE [LARGE SCALE GENOMIC DNA]</scope>
    <source>
        <strain evidence="1 2">60-3</strain>
    </source>
</reference>
<gene>
    <name evidence="1" type="ORF">PORUE0001_1532</name>
</gene>
<comment type="caution">
    <text evidence="1">The sequence shown here is derived from an EMBL/GenBank/DDBJ whole genome shotgun (WGS) entry which is preliminary data.</text>
</comment>
<dbReference type="AlphaFoldDB" id="C2M9D7"/>
<proteinExistence type="predicted"/>
<dbReference type="EMBL" id="ACLR01000019">
    <property type="protein sequence ID" value="EEK17663.1"/>
    <property type="molecule type" value="Genomic_DNA"/>
</dbReference>
<protein>
    <submittedName>
        <fullName evidence="1">Uncharacterized protein</fullName>
    </submittedName>
</protein>
<organism evidence="1 2">
    <name type="scientific">Porphyromonas uenonis 60-3</name>
    <dbReference type="NCBI Taxonomy" id="596327"/>
    <lineage>
        <taxon>Bacteria</taxon>
        <taxon>Pseudomonadati</taxon>
        <taxon>Bacteroidota</taxon>
        <taxon>Bacteroidia</taxon>
        <taxon>Bacteroidales</taxon>
        <taxon>Porphyromonadaceae</taxon>
        <taxon>Porphyromonas</taxon>
    </lineage>
</organism>
<accession>C2M9D7</accession>